<keyword evidence="7" id="KW-0472">Membrane</keyword>
<feature type="region of interest" description="Disordered" evidence="8">
    <location>
        <begin position="134"/>
        <end position="156"/>
    </location>
</feature>
<feature type="chain" id="PRO_5041488925" description="Cytochrome c-type biogenesis protein" evidence="7">
    <location>
        <begin position="21"/>
        <end position="156"/>
    </location>
</feature>
<dbReference type="GO" id="GO:0005886">
    <property type="term" value="C:plasma membrane"/>
    <property type="evidence" value="ECO:0007669"/>
    <property type="project" value="TreeGrafter"/>
</dbReference>
<keyword evidence="5" id="KW-0201">Cytochrome c-type biogenesis</keyword>
<comment type="similarity">
    <text evidence="1 7">Belongs to the CcmH/CycL/Ccl2/NrfF family.</text>
</comment>
<evidence type="ECO:0000256" key="2">
    <source>
        <dbReference type="ARBA" id="ARBA00022617"/>
    </source>
</evidence>
<dbReference type="RefSeq" id="WP_264712447.1">
    <property type="nucleotide sequence ID" value="NZ_JAPDNT010000002.1"/>
</dbReference>
<feature type="domain" description="CcmH/CycL/Ccl2/NrfF N-terminal" evidence="9">
    <location>
        <begin position="8"/>
        <end position="151"/>
    </location>
</feature>
<proteinExistence type="inferred from homology"/>
<evidence type="ECO:0000256" key="3">
    <source>
        <dbReference type="ARBA" id="ARBA00022723"/>
    </source>
</evidence>
<organism evidence="10 11">
    <name type="scientific">Limobrevibacterium gyesilva</name>
    <dbReference type="NCBI Taxonomy" id="2991712"/>
    <lineage>
        <taxon>Bacteria</taxon>
        <taxon>Pseudomonadati</taxon>
        <taxon>Pseudomonadota</taxon>
        <taxon>Alphaproteobacteria</taxon>
        <taxon>Acetobacterales</taxon>
        <taxon>Acetobacteraceae</taxon>
        <taxon>Limobrevibacterium</taxon>
    </lineage>
</organism>
<keyword evidence="11" id="KW-1185">Reference proteome</keyword>
<evidence type="ECO:0000313" key="11">
    <source>
        <dbReference type="Proteomes" id="UP001165679"/>
    </source>
</evidence>
<dbReference type="CDD" id="cd16378">
    <property type="entry name" value="CcmH_N"/>
    <property type="match status" value="1"/>
</dbReference>
<evidence type="ECO:0000256" key="7">
    <source>
        <dbReference type="RuleBase" id="RU364112"/>
    </source>
</evidence>
<feature type="transmembrane region" description="Helical" evidence="7">
    <location>
        <begin position="104"/>
        <end position="125"/>
    </location>
</feature>
<dbReference type="PANTHER" id="PTHR47870">
    <property type="entry name" value="CYTOCHROME C-TYPE BIOGENESIS PROTEIN CCMH"/>
    <property type="match status" value="1"/>
</dbReference>
<keyword evidence="3 7" id="KW-0479">Metal-binding</keyword>
<evidence type="ECO:0000256" key="8">
    <source>
        <dbReference type="SAM" id="MobiDB-lite"/>
    </source>
</evidence>
<evidence type="ECO:0000256" key="5">
    <source>
        <dbReference type="ARBA" id="ARBA00022748"/>
    </source>
</evidence>
<keyword evidence="4 7" id="KW-0732">Signal</keyword>
<feature type="compositionally biased region" description="Basic and acidic residues" evidence="8">
    <location>
        <begin position="141"/>
        <end position="156"/>
    </location>
</feature>
<gene>
    <name evidence="10" type="ORF">OL599_04500</name>
</gene>
<name>A0AA41YNY6_9PROT</name>
<dbReference type="Gene3D" id="1.10.8.640">
    <property type="entry name" value="Cytochrome C biogenesis protein"/>
    <property type="match status" value="1"/>
</dbReference>
<keyword evidence="7" id="KW-0812">Transmembrane</keyword>
<keyword evidence="2 7" id="KW-0349">Heme</keyword>
<keyword evidence="7" id="KW-1133">Transmembrane helix</keyword>
<evidence type="ECO:0000259" key="9">
    <source>
        <dbReference type="Pfam" id="PF03918"/>
    </source>
</evidence>
<dbReference type="InterPro" id="IPR051263">
    <property type="entry name" value="C-type_cytochrome_biogenesis"/>
</dbReference>
<dbReference type="InterPro" id="IPR038297">
    <property type="entry name" value="CcmH/CycL/NrfF/Ccl2_sf"/>
</dbReference>
<reference evidence="10" key="2">
    <citation type="submission" date="2022-10" db="EMBL/GenBank/DDBJ databases">
        <authorList>
            <person name="Trinh H.N."/>
        </authorList>
    </citation>
    <scope>NUCLEOTIDE SEQUENCE</scope>
    <source>
        <strain evidence="10">RN2-1</strain>
    </source>
</reference>
<dbReference type="Proteomes" id="UP001165679">
    <property type="component" value="Unassembled WGS sequence"/>
</dbReference>
<dbReference type="PANTHER" id="PTHR47870:SF1">
    <property type="entry name" value="CYTOCHROME C-TYPE BIOGENESIS PROTEIN CCMH"/>
    <property type="match status" value="1"/>
</dbReference>
<dbReference type="Pfam" id="PF03918">
    <property type="entry name" value="CcmH"/>
    <property type="match status" value="1"/>
</dbReference>
<accession>A0AA41YNY6</accession>
<dbReference type="GO" id="GO:0046872">
    <property type="term" value="F:metal ion binding"/>
    <property type="evidence" value="ECO:0007669"/>
    <property type="project" value="UniProtKB-KW"/>
</dbReference>
<evidence type="ECO:0000256" key="4">
    <source>
        <dbReference type="ARBA" id="ARBA00022729"/>
    </source>
</evidence>
<evidence type="ECO:0000313" key="10">
    <source>
        <dbReference type="EMBL" id="MCW3473830.1"/>
    </source>
</evidence>
<dbReference type="AlphaFoldDB" id="A0AA41YNY6"/>
<comment type="caution">
    <text evidence="10">The sequence shown here is derived from an EMBL/GenBank/DDBJ whole genome shotgun (WGS) entry which is preliminary data.</text>
</comment>
<keyword evidence="6 7" id="KW-0408">Iron</keyword>
<dbReference type="InterPro" id="IPR005616">
    <property type="entry name" value="CcmH/CycL/Ccl2/NrfF_N"/>
</dbReference>
<comment type="function">
    <text evidence="7">Possible subunit of a heme lyase.</text>
</comment>
<feature type="signal peptide" evidence="7">
    <location>
        <begin position="1"/>
        <end position="20"/>
    </location>
</feature>
<evidence type="ECO:0000256" key="6">
    <source>
        <dbReference type="ARBA" id="ARBA00023004"/>
    </source>
</evidence>
<sequence length="156" mass="17043">MRRALATLLVLLALAGAALAVTPSERLADPALEARAREISKGLRCLVCQNESIDDSNADLAHDVRVKLRERLLAGDSDAQAVQFIVDRYGDFVLLQPPMRPATYVLWFGPGAVLLLAAGGMAIAFRRRHATDDAVPPPLSDAERERLDRLMRETEG</sequence>
<dbReference type="EMBL" id="JAPDNT010000002">
    <property type="protein sequence ID" value="MCW3473830.1"/>
    <property type="molecule type" value="Genomic_DNA"/>
</dbReference>
<protein>
    <recommendedName>
        <fullName evidence="7">Cytochrome c-type biogenesis protein</fullName>
    </recommendedName>
</protein>
<dbReference type="GO" id="GO:0017004">
    <property type="term" value="P:cytochrome complex assembly"/>
    <property type="evidence" value="ECO:0007669"/>
    <property type="project" value="UniProtKB-KW"/>
</dbReference>
<evidence type="ECO:0000256" key="1">
    <source>
        <dbReference type="ARBA" id="ARBA00010342"/>
    </source>
</evidence>
<reference evidence="10" key="1">
    <citation type="submission" date="2022-09" db="EMBL/GenBank/DDBJ databases">
        <title>Rhodovastum sp. nov. RN2-1 isolated from soil in Seongnam, South Korea.</title>
        <authorList>
            <person name="Le N.T."/>
        </authorList>
    </citation>
    <scope>NUCLEOTIDE SEQUENCE</scope>
    <source>
        <strain evidence="10">RN2-1</strain>
    </source>
</reference>